<protein>
    <submittedName>
        <fullName evidence="1">Predicted secreted protein</fullName>
    </submittedName>
</protein>
<dbReference type="OrthoDB" id="5420310at2"/>
<organism evidence="1 2">
    <name type="scientific">Clostridium grantii DSM 8605</name>
    <dbReference type="NCBI Taxonomy" id="1121316"/>
    <lineage>
        <taxon>Bacteria</taxon>
        <taxon>Bacillati</taxon>
        <taxon>Bacillota</taxon>
        <taxon>Clostridia</taxon>
        <taxon>Eubacteriales</taxon>
        <taxon>Clostridiaceae</taxon>
        <taxon>Clostridium</taxon>
    </lineage>
</organism>
<keyword evidence="2" id="KW-1185">Reference proteome</keyword>
<dbReference type="RefSeq" id="WP_073338655.1">
    <property type="nucleotide sequence ID" value="NZ_FQXM01000012.1"/>
</dbReference>
<accession>A0A1M5VNK4</accession>
<dbReference type="STRING" id="1121316.SAMN02745207_02392"/>
<name>A0A1M5VNK4_9CLOT</name>
<gene>
    <name evidence="1" type="ORF">SAMN02745207_02392</name>
</gene>
<proteinExistence type="predicted"/>
<evidence type="ECO:0000313" key="1">
    <source>
        <dbReference type="EMBL" id="SHH76841.1"/>
    </source>
</evidence>
<sequence length="163" mass="19185">MYRKKQIIYTAHCVLNQNSVIREWERAEGAFNDIVRVILDNNISIVQLPCPEFIFLGESRPPKTKEEYNTSDYRKLCSELAEKTINQMKEYLKYDYRILGILGIEESPTCDSLGKKGVFMEEILNLLDRENIKLSSFDIPEKYIEGQSKEIVENFKRFIDIFK</sequence>
<evidence type="ECO:0000313" key="2">
    <source>
        <dbReference type="Proteomes" id="UP000184447"/>
    </source>
</evidence>
<reference evidence="1 2" key="1">
    <citation type="submission" date="2016-11" db="EMBL/GenBank/DDBJ databases">
        <authorList>
            <person name="Jaros S."/>
            <person name="Januszkiewicz K."/>
            <person name="Wedrychowicz H."/>
        </authorList>
    </citation>
    <scope>NUCLEOTIDE SEQUENCE [LARGE SCALE GENOMIC DNA]</scope>
    <source>
        <strain evidence="1 2">DSM 8605</strain>
    </source>
</reference>
<dbReference type="Proteomes" id="UP000184447">
    <property type="component" value="Unassembled WGS sequence"/>
</dbReference>
<dbReference type="EMBL" id="FQXM01000012">
    <property type="protein sequence ID" value="SHH76841.1"/>
    <property type="molecule type" value="Genomic_DNA"/>
</dbReference>
<dbReference type="NCBIfam" id="NF045597">
    <property type="entry name" value="TudS_rel_CD3072"/>
    <property type="match status" value="1"/>
</dbReference>
<dbReference type="InterPro" id="IPR054648">
    <property type="entry name" value="TudS-rel"/>
</dbReference>
<dbReference type="AlphaFoldDB" id="A0A1M5VNK4"/>